<evidence type="ECO:0000259" key="1">
    <source>
        <dbReference type="Pfam" id="PF17782"/>
    </source>
</evidence>
<reference evidence="2" key="1">
    <citation type="submission" date="2020-10" db="EMBL/GenBank/DDBJ databases">
        <authorList>
            <person name="Gilroy R."/>
        </authorList>
    </citation>
    <scope>NUCLEOTIDE SEQUENCE</scope>
    <source>
        <strain evidence="2">2889</strain>
    </source>
</reference>
<sequence>LEQSAILGILQSENPASTDFLLQRCGLPLPDLLSCLLRLELAGLVRSCPGNYYELAN</sequence>
<feature type="domain" description="DprA winged helix" evidence="1">
    <location>
        <begin position="2"/>
        <end position="51"/>
    </location>
</feature>
<name>A0A9D9H346_9BACT</name>
<gene>
    <name evidence="2" type="ORF">IAB08_09265</name>
</gene>
<dbReference type="EMBL" id="JADIMZ010000139">
    <property type="protein sequence ID" value="MBO8433462.1"/>
    <property type="molecule type" value="Genomic_DNA"/>
</dbReference>
<dbReference type="Gene3D" id="1.10.10.10">
    <property type="entry name" value="Winged helix-like DNA-binding domain superfamily/Winged helix DNA-binding domain"/>
    <property type="match status" value="1"/>
</dbReference>
<reference evidence="2" key="2">
    <citation type="journal article" date="2021" name="PeerJ">
        <title>Extensive microbial diversity within the chicken gut microbiome revealed by metagenomics and culture.</title>
        <authorList>
            <person name="Gilroy R."/>
            <person name="Ravi A."/>
            <person name="Getino M."/>
            <person name="Pursley I."/>
            <person name="Horton D.L."/>
            <person name="Alikhan N.F."/>
            <person name="Baker D."/>
            <person name="Gharbi K."/>
            <person name="Hall N."/>
            <person name="Watson M."/>
            <person name="Adriaenssens E.M."/>
            <person name="Foster-Nyarko E."/>
            <person name="Jarju S."/>
            <person name="Secka A."/>
            <person name="Antonio M."/>
            <person name="Oren A."/>
            <person name="Chaudhuri R.R."/>
            <person name="La Ragione R."/>
            <person name="Hildebrand F."/>
            <person name="Pallen M.J."/>
        </authorList>
    </citation>
    <scope>NUCLEOTIDE SEQUENCE</scope>
    <source>
        <strain evidence="2">2889</strain>
    </source>
</reference>
<dbReference type="AlphaFoldDB" id="A0A9D9H346"/>
<dbReference type="InterPro" id="IPR036388">
    <property type="entry name" value="WH-like_DNA-bd_sf"/>
</dbReference>
<dbReference type="Proteomes" id="UP000823612">
    <property type="component" value="Unassembled WGS sequence"/>
</dbReference>
<feature type="non-terminal residue" evidence="2">
    <location>
        <position position="1"/>
    </location>
</feature>
<protein>
    <submittedName>
        <fullName evidence="2">DNA-protecting protein DprA</fullName>
    </submittedName>
</protein>
<dbReference type="InterPro" id="IPR041614">
    <property type="entry name" value="DprA_WH"/>
</dbReference>
<accession>A0A9D9H346</accession>
<evidence type="ECO:0000313" key="3">
    <source>
        <dbReference type="Proteomes" id="UP000823612"/>
    </source>
</evidence>
<proteinExistence type="predicted"/>
<comment type="caution">
    <text evidence="2">The sequence shown here is derived from an EMBL/GenBank/DDBJ whole genome shotgun (WGS) entry which is preliminary data.</text>
</comment>
<evidence type="ECO:0000313" key="2">
    <source>
        <dbReference type="EMBL" id="MBO8433462.1"/>
    </source>
</evidence>
<dbReference type="Pfam" id="PF17782">
    <property type="entry name" value="WHD_DprA"/>
    <property type="match status" value="1"/>
</dbReference>
<organism evidence="2 3">
    <name type="scientific">Candidatus Pullibacteroides excrementavium</name>
    <dbReference type="NCBI Taxonomy" id="2840905"/>
    <lineage>
        <taxon>Bacteria</taxon>
        <taxon>Pseudomonadati</taxon>
        <taxon>Bacteroidota</taxon>
        <taxon>Bacteroidia</taxon>
        <taxon>Bacteroidales</taxon>
        <taxon>Candidatus Pullibacteroides</taxon>
    </lineage>
</organism>